<dbReference type="EMBL" id="JAABOJ010000029">
    <property type="protein sequence ID" value="KAF3277248.1"/>
    <property type="molecule type" value="Genomic_DNA"/>
</dbReference>
<dbReference type="InterPro" id="IPR056884">
    <property type="entry name" value="NPHP3-like_N"/>
</dbReference>
<dbReference type="Gene3D" id="3.40.50.300">
    <property type="entry name" value="P-loop containing nucleotide triphosphate hydrolases"/>
    <property type="match status" value="1"/>
</dbReference>
<dbReference type="PANTHER" id="PTHR10039:SF14">
    <property type="entry name" value="NACHT DOMAIN-CONTAINING PROTEIN"/>
    <property type="match status" value="1"/>
</dbReference>
<dbReference type="SUPFAM" id="SSF82171">
    <property type="entry name" value="DPP6 N-terminal domain-like"/>
    <property type="match status" value="2"/>
</dbReference>
<feature type="compositionally biased region" description="Polar residues" evidence="2">
    <location>
        <begin position="118"/>
        <end position="130"/>
    </location>
</feature>
<dbReference type="Gene3D" id="2.130.10.10">
    <property type="entry name" value="YVTN repeat-like/Quinoprotein amine dehydrogenase"/>
    <property type="match status" value="2"/>
</dbReference>
<feature type="domain" description="Nephrocystin 3-like N-terminal" evidence="3">
    <location>
        <begin position="135"/>
        <end position="284"/>
    </location>
</feature>
<comment type="caution">
    <text evidence="4">The sequence shown here is derived from an EMBL/GenBank/DDBJ whole genome shotgun (WGS) entry which is preliminary data.</text>
</comment>
<accession>A0A7C8R6U9</accession>
<dbReference type="InterPro" id="IPR001680">
    <property type="entry name" value="WD40_rpt"/>
</dbReference>
<feature type="region of interest" description="Disordered" evidence="2">
    <location>
        <begin position="103"/>
        <end position="130"/>
    </location>
</feature>
<dbReference type="InterPro" id="IPR027417">
    <property type="entry name" value="P-loop_NTPase"/>
</dbReference>
<protein>
    <recommendedName>
        <fullName evidence="3">Nephrocystin 3-like N-terminal domain-containing protein</fullName>
    </recommendedName>
</protein>
<organism evidence="4 5">
    <name type="scientific">Orbilia oligospora</name>
    <name type="common">Nematode-trapping fungus</name>
    <name type="synonym">Arthrobotrys oligospora</name>
    <dbReference type="NCBI Taxonomy" id="2813651"/>
    <lineage>
        <taxon>Eukaryota</taxon>
        <taxon>Fungi</taxon>
        <taxon>Dikarya</taxon>
        <taxon>Ascomycota</taxon>
        <taxon>Pezizomycotina</taxon>
        <taxon>Orbiliomycetes</taxon>
        <taxon>Orbiliales</taxon>
        <taxon>Orbiliaceae</taxon>
        <taxon>Orbilia</taxon>
    </lineage>
</organism>
<dbReference type="Pfam" id="PF24883">
    <property type="entry name" value="NPHP3_N"/>
    <property type="match status" value="1"/>
</dbReference>
<proteinExistence type="predicted"/>
<evidence type="ECO:0000256" key="1">
    <source>
        <dbReference type="ARBA" id="ARBA00022737"/>
    </source>
</evidence>
<gene>
    <name evidence="4" type="ORF">TWF970_005182</name>
</gene>
<dbReference type="SMART" id="SM00320">
    <property type="entry name" value="WD40"/>
    <property type="match status" value="2"/>
</dbReference>
<dbReference type="PANTHER" id="PTHR10039">
    <property type="entry name" value="AMELOGENIN"/>
    <property type="match status" value="1"/>
</dbReference>
<dbReference type="Proteomes" id="UP000474640">
    <property type="component" value="Unassembled WGS sequence"/>
</dbReference>
<evidence type="ECO:0000259" key="3">
    <source>
        <dbReference type="Pfam" id="PF24883"/>
    </source>
</evidence>
<name>A0A7C8R6U9_ORBOL</name>
<dbReference type="OrthoDB" id="674604at2759"/>
<evidence type="ECO:0000313" key="5">
    <source>
        <dbReference type="Proteomes" id="UP000474640"/>
    </source>
</evidence>
<reference evidence="4 5" key="1">
    <citation type="submission" date="2020-01" db="EMBL/GenBank/DDBJ databases">
        <authorList>
            <person name="Palmer J.M."/>
        </authorList>
    </citation>
    <scope>NUCLEOTIDE SEQUENCE [LARGE SCALE GENOMIC DNA]</scope>
    <source>
        <strain evidence="4 5">TWF970</strain>
    </source>
</reference>
<evidence type="ECO:0000256" key="2">
    <source>
        <dbReference type="SAM" id="MobiDB-lite"/>
    </source>
</evidence>
<dbReference type="InterPro" id="IPR015943">
    <property type="entry name" value="WD40/YVTN_repeat-like_dom_sf"/>
</dbReference>
<sequence length="1382" mass="156664">MASSLVYQPAQSAHGPAEFLVDKEAHFTNNGNIFVGSQTFQAGNINLGPKKDAEEDECKCVRDLYSVDRDAFILKEKQRDRLVEESFAWIFENKSFKLWLQDEQQERERQEAPEIPSTMGSSSETAQPETLLPNTRPQILCITAGPGMGKTMTMIGIINELSKTKGPVMSYYICQGTDDRLSSPAAAAKELLYQILSQPKNKGLVKYLQEPYRKSGGKILEGDSENVFLILQNVLMQLIRDDHLPEVYFFIDALDECKEPKYLLQMIKKTTFVSRKIRWLISHRNNLQVDIFLADLEEDKVHSIIDFAAHGPEVNEGIARYISGKVASFSHSRFTLDQKRRLSEVLLEKAQGTYLWINIACEALEEGSISGVDRLEHIPPGLAAIYDKALGGLRTNRFMHKDILFSILGTMVVAFRPLVLAEFVALLEHTSDSTGSIARVTKRELDINTVRSYVRCNPFLMFQGDVICFVHYSAKEYLEQNSSVFQIISPTESDSGKWFHHRNMYINCRRQIKDKINLEKMIGVATDAALADVSAIRQFDYACCHWANHLKGYVTMRWAPHNIPMAEESKEFQEEILQFFQRDLLNWLMALGILQKITNGIIQLDNLRTRRWMYLMQLGRSLGTLLETILDAQLFISYNQSLFEDTPTQIYSAVLFSPAKSAIRRYFSWTIPPWIKTKPLVDEDWGRCFRIIENSVSSAAMALSSSNRYIAAGYKGGYVQVWDIVSGAQILEPYSMDPLNLPPEIFQNSGEIRSREVAVDSIRFAKNDEKLMVTLRGTLKGSPSPRRGITLRVLDLASEAWETPINIMFTGGDLVDLQLLKTTGRLIFAPNGQYCVGFYKRLVVYLETDDKFHSYNTTCNVEEISSEHSNSILSLVVSPDSERFATVTFTEVSIWTTKQPITKLYTIDIPSEKLQEKELEVLQAPIVCFSHDHQFIAIVYGIVPDWIRGWALASSPANSEDPRIRDWFIWDLVTDDLIQLKLPSDAFTTLKGAIMSPDRTTVAISSDRCAASLLLFDLKKYSNSSVSPPRPIQAQRSLSSLLRLPAMWGARHSNEISPTFAISKLCAFTEARAQAEGETRGQVFKGMRNDCIPKLAIPDQILQQILPVKTMGRVSSIQFSSNGYMVAYAAYTVFPRKMNTIEVYDLPDGLLPRRIASHELDEDFNNVTAIAFSPDSSVVAYSNNEKAGHIDLKTGFSHSRSHRETSKVKFNYLYNSGAATFSEDGRLVTFYHSKLFDTDITAYWSLYDLQTKQLTRINLDLNLAKKELASNQSPLLLQQLQNETYLIVGNLQFLVNQQKGVAERVQLENDEVLRPKYAQLYIRDGWLYFGAHRIVWIPDTYGYNDYKCGSDGTIVVSYSGRTYGFYTLGLDLKVLAEELTRS</sequence>
<evidence type="ECO:0000313" key="4">
    <source>
        <dbReference type="EMBL" id="KAF3277248.1"/>
    </source>
</evidence>
<keyword evidence="1" id="KW-0677">Repeat</keyword>